<dbReference type="SUPFAM" id="SSF144052">
    <property type="entry name" value="Thermophilic metalloprotease-like"/>
    <property type="match status" value="1"/>
</dbReference>
<dbReference type="Pfam" id="PF26233">
    <property type="entry name" value="NicX"/>
    <property type="match status" value="1"/>
</dbReference>
<organism evidence="2">
    <name type="scientific">freshwater metagenome</name>
    <dbReference type="NCBI Taxonomy" id="449393"/>
    <lineage>
        <taxon>unclassified sequences</taxon>
        <taxon>metagenomes</taxon>
        <taxon>ecological metagenomes</taxon>
    </lineage>
</organism>
<keyword evidence="1" id="KW-0479">Metal-binding</keyword>
<dbReference type="EMBL" id="CAFBNE010000225">
    <property type="protein sequence ID" value="CAB4973107.1"/>
    <property type="molecule type" value="Genomic_DNA"/>
</dbReference>
<dbReference type="GO" id="GO:0046872">
    <property type="term" value="F:metal ion binding"/>
    <property type="evidence" value="ECO:0007669"/>
    <property type="project" value="UniProtKB-KW"/>
</dbReference>
<reference evidence="2" key="1">
    <citation type="submission" date="2020-05" db="EMBL/GenBank/DDBJ databases">
        <authorList>
            <person name="Chiriac C."/>
            <person name="Salcher M."/>
            <person name="Ghai R."/>
            <person name="Kavagutti S V."/>
        </authorList>
    </citation>
    <scope>NUCLEOTIDE SEQUENCE</scope>
</reference>
<dbReference type="PANTHER" id="PTHR34448:SF1">
    <property type="entry name" value="BLL6088 PROTEIN"/>
    <property type="match status" value="1"/>
</dbReference>
<protein>
    <submittedName>
        <fullName evidence="2">Unannotated protein</fullName>
    </submittedName>
</protein>
<dbReference type="InterPro" id="IPR052170">
    <property type="entry name" value="M29_Exopeptidase"/>
</dbReference>
<evidence type="ECO:0000313" key="2">
    <source>
        <dbReference type="EMBL" id="CAB4973107.1"/>
    </source>
</evidence>
<proteinExistence type="predicted"/>
<gene>
    <name evidence="2" type="ORF">UFOPK3772_03535</name>
</gene>
<dbReference type="InterPro" id="IPR058739">
    <property type="entry name" value="NicX"/>
</dbReference>
<name>A0A6J7LXQ3_9ZZZZ</name>
<evidence type="ECO:0000256" key="1">
    <source>
        <dbReference type="ARBA" id="ARBA00022723"/>
    </source>
</evidence>
<sequence length="353" mass="37675">MTIRPPVAEWRWIEPFAAQFRVNGVIPGMECIVLSESASRADLVETSILALESLGAKPFEVVMRTPANPGPVAIRSTGTSLALNGLAGAVGSLSSVPFVVDCTVEGMLHAKELGPILSSGTSILMVSLEHPEVYERMRHDPVMATRVTAAHEVMKKSKTMRATSDAGTDLTVELAGAFTAGSTGVISGPGSIAHWPGGLVLAFPSTGTVNGTVVLAPGDINLTFKHYITEAITMRIENDYVVAIEGTGYQAELMRSYLEAFDEDAYATSHVGFGMNTGARWDFLELYDRSDINGTEARAFAGNFLFSTGANENAGRFTAGHFDLPMRHHSVWLDDHQVVDRGTLVGVATGEAD</sequence>
<dbReference type="PANTHER" id="PTHR34448">
    <property type="entry name" value="AMINOPEPTIDASE"/>
    <property type="match status" value="1"/>
</dbReference>
<accession>A0A6J7LXQ3</accession>
<dbReference type="AlphaFoldDB" id="A0A6J7LXQ3"/>